<sequence length="130" mass="15401">HKMILEKDHISKSNPSTKLVKGPNIWNVVVIDNIDFKNIVFKYRNIYDVIRQFIYATLRMVFQFELPFSISSLTQENPNPQENLFGQLVFTSEWNDKFDQIIEQLLNKYKKNFGVKEINNEILTIIESKC</sequence>
<evidence type="ECO:0000313" key="1">
    <source>
        <dbReference type="EMBL" id="CAG8762355.1"/>
    </source>
</evidence>
<accession>A0A9N9J4J9</accession>
<evidence type="ECO:0000313" key="2">
    <source>
        <dbReference type="Proteomes" id="UP000789396"/>
    </source>
</evidence>
<dbReference type="AlphaFoldDB" id="A0A9N9J4J9"/>
<protein>
    <submittedName>
        <fullName evidence="1">13725_t:CDS:1</fullName>
    </submittedName>
</protein>
<name>A0A9N9J4J9_9GLOM</name>
<comment type="caution">
    <text evidence="1">The sequence shown here is derived from an EMBL/GenBank/DDBJ whole genome shotgun (WGS) entry which is preliminary data.</text>
</comment>
<dbReference type="OrthoDB" id="2441256at2759"/>
<reference evidence="1" key="1">
    <citation type="submission" date="2021-06" db="EMBL/GenBank/DDBJ databases">
        <authorList>
            <person name="Kallberg Y."/>
            <person name="Tangrot J."/>
            <person name="Rosling A."/>
        </authorList>
    </citation>
    <scope>NUCLEOTIDE SEQUENCE</scope>
    <source>
        <strain evidence="1">IN212</strain>
    </source>
</reference>
<dbReference type="EMBL" id="CAJVPZ010041745">
    <property type="protein sequence ID" value="CAG8762355.1"/>
    <property type="molecule type" value="Genomic_DNA"/>
</dbReference>
<gene>
    <name evidence="1" type="ORF">RFULGI_LOCUS14406</name>
</gene>
<feature type="non-terminal residue" evidence="1">
    <location>
        <position position="1"/>
    </location>
</feature>
<proteinExistence type="predicted"/>
<dbReference type="Proteomes" id="UP000789396">
    <property type="component" value="Unassembled WGS sequence"/>
</dbReference>
<keyword evidence="2" id="KW-1185">Reference proteome</keyword>
<organism evidence="1 2">
    <name type="scientific">Racocetra fulgida</name>
    <dbReference type="NCBI Taxonomy" id="60492"/>
    <lineage>
        <taxon>Eukaryota</taxon>
        <taxon>Fungi</taxon>
        <taxon>Fungi incertae sedis</taxon>
        <taxon>Mucoromycota</taxon>
        <taxon>Glomeromycotina</taxon>
        <taxon>Glomeromycetes</taxon>
        <taxon>Diversisporales</taxon>
        <taxon>Gigasporaceae</taxon>
        <taxon>Racocetra</taxon>
    </lineage>
</organism>